<protein>
    <submittedName>
        <fullName evidence="1">Uncharacterized protein</fullName>
    </submittedName>
</protein>
<dbReference type="AlphaFoldDB" id="A0A0C2ZDY2"/>
<evidence type="ECO:0000313" key="2">
    <source>
        <dbReference type="Proteomes" id="UP000053989"/>
    </source>
</evidence>
<dbReference type="HOGENOM" id="CLU_2456097_0_0_1"/>
<dbReference type="Proteomes" id="UP000053989">
    <property type="component" value="Unassembled WGS sequence"/>
</dbReference>
<organism evidence="1 2">
    <name type="scientific">Scleroderma citrinum Foug A</name>
    <dbReference type="NCBI Taxonomy" id="1036808"/>
    <lineage>
        <taxon>Eukaryota</taxon>
        <taxon>Fungi</taxon>
        <taxon>Dikarya</taxon>
        <taxon>Basidiomycota</taxon>
        <taxon>Agaricomycotina</taxon>
        <taxon>Agaricomycetes</taxon>
        <taxon>Agaricomycetidae</taxon>
        <taxon>Boletales</taxon>
        <taxon>Sclerodermatineae</taxon>
        <taxon>Sclerodermataceae</taxon>
        <taxon>Scleroderma</taxon>
    </lineage>
</organism>
<reference evidence="1 2" key="1">
    <citation type="submission" date="2014-04" db="EMBL/GenBank/DDBJ databases">
        <authorList>
            <consortium name="DOE Joint Genome Institute"/>
            <person name="Kuo A."/>
            <person name="Kohler A."/>
            <person name="Nagy L.G."/>
            <person name="Floudas D."/>
            <person name="Copeland A."/>
            <person name="Barry K.W."/>
            <person name="Cichocki N."/>
            <person name="Veneault-Fourrey C."/>
            <person name="LaButti K."/>
            <person name="Lindquist E.A."/>
            <person name="Lipzen A."/>
            <person name="Lundell T."/>
            <person name="Morin E."/>
            <person name="Murat C."/>
            <person name="Sun H."/>
            <person name="Tunlid A."/>
            <person name="Henrissat B."/>
            <person name="Grigoriev I.V."/>
            <person name="Hibbett D.S."/>
            <person name="Martin F."/>
            <person name="Nordberg H.P."/>
            <person name="Cantor M.N."/>
            <person name="Hua S.X."/>
        </authorList>
    </citation>
    <scope>NUCLEOTIDE SEQUENCE [LARGE SCALE GENOMIC DNA]</scope>
    <source>
        <strain evidence="1 2">Foug A</strain>
    </source>
</reference>
<reference evidence="2" key="2">
    <citation type="submission" date="2015-01" db="EMBL/GenBank/DDBJ databases">
        <title>Evolutionary Origins and Diversification of the Mycorrhizal Mutualists.</title>
        <authorList>
            <consortium name="DOE Joint Genome Institute"/>
            <consortium name="Mycorrhizal Genomics Consortium"/>
            <person name="Kohler A."/>
            <person name="Kuo A."/>
            <person name="Nagy L.G."/>
            <person name="Floudas D."/>
            <person name="Copeland A."/>
            <person name="Barry K.W."/>
            <person name="Cichocki N."/>
            <person name="Veneault-Fourrey C."/>
            <person name="LaButti K."/>
            <person name="Lindquist E.A."/>
            <person name="Lipzen A."/>
            <person name="Lundell T."/>
            <person name="Morin E."/>
            <person name="Murat C."/>
            <person name="Riley R."/>
            <person name="Ohm R."/>
            <person name="Sun H."/>
            <person name="Tunlid A."/>
            <person name="Henrissat B."/>
            <person name="Grigoriev I.V."/>
            <person name="Hibbett D.S."/>
            <person name="Martin F."/>
        </authorList>
    </citation>
    <scope>NUCLEOTIDE SEQUENCE [LARGE SCALE GENOMIC DNA]</scope>
    <source>
        <strain evidence="2">Foug A</strain>
    </source>
</reference>
<accession>A0A0C2ZDY2</accession>
<dbReference type="InParanoid" id="A0A0C2ZDY2"/>
<dbReference type="EMBL" id="KN822067">
    <property type="protein sequence ID" value="KIM59978.1"/>
    <property type="molecule type" value="Genomic_DNA"/>
</dbReference>
<gene>
    <name evidence="1" type="ORF">SCLCIDRAFT_1217237</name>
</gene>
<proteinExistence type="predicted"/>
<evidence type="ECO:0000313" key="1">
    <source>
        <dbReference type="EMBL" id="KIM59978.1"/>
    </source>
</evidence>
<keyword evidence="2" id="KW-1185">Reference proteome</keyword>
<name>A0A0C2ZDY2_9AGAM</name>
<sequence>MRNVALQTQGSLICKDIVRQSPQIGHSCIARLYVGVEDKMLHNALIFWKFLYSHLTSQCCGANLRDGIQPQLRQRKASGGLGEGDICDT</sequence>